<keyword evidence="1" id="KW-0732">Signal</keyword>
<name>A0A1H9LME3_9PSEU</name>
<feature type="signal peptide" evidence="1">
    <location>
        <begin position="1"/>
        <end position="22"/>
    </location>
</feature>
<dbReference type="EMBL" id="FOGI01000001">
    <property type="protein sequence ID" value="SER12651.1"/>
    <property type="molecule type" value="Genomic_DNA"/>
</dbReference>
<evidence type="ECO:0000256" key="1">
    <source>
        <dbReference type="SAM" id="SignalP"/>
    </source>
</evidence>
<feature type="chain" id="PRO_5039669962" description="Subtilisin inhibitor-like" evidence="1">
    <location>
        <begin position="23"/>
        <end position="132"/>
    </location>
</feature>
<dbReference type="RefSeq" id="WP_092774863.1">
    <property type="nucleotide sequence ID" value="NZ_FOGI01000001.1"/>
</dbReference>
<reference evidence="3" key="1">
    <citation type="submission" date="2016-10" db="EMBL/GenBank/DDBJ databases">
        <authorList>
            <person name="Varghese N."/>
            <person name="Submissions S."/>
        </authorList>
    </citation>
    <scope>NUCLEOTIDE SEQUENCE [LARGE SCALE GENOMIC DNA]</scope>
    <source>
        <strain evidence="3">DSM 44260</strain>
    </source>
</reference>
<evidence type="ECO:0008006" key="4">
    <source>
        <dbReference type="Google" id="ProtNLM"/>
    </source>
</evidence>
<dbReference type="Proteomes" id="UP000199051">
    <property type="component" value="Unassembled WGS sequence"/>
</dbReference>
<evidence type="ECO:0000313" key="3">
    <source>
        <dbReference type="Proteomes" id="UP000199051"/>
    </source>
</evidence>
<evidence type="ECO:0000313" key="2">
    <source>
        <dbReference type="EMBL" id="SER12651.1"/>
    </source>
</evidence>
<keyword evidence="3" id="KW-1185">Reference proteome</keyword>
<dbReference type="AlphaFoldDB" id="A0A1H9LME3"/>
<proteinExistence type="predicted"/>
<accession>A0A1H9LME3</accession>
<sequence length="132" mass="13301">MSAGSRIAAIAAVGAAAAVALAAPASASTDWPVPTAYVFTFPTLDECVTAGVRAEDGNVFTFAGFTCRPGIAGYDLIGEPTGASFTDAYLFTTATLTDCQTAGTNGEAASPAAWNSHTCRSGFTGYDLLVTS</sequence>
<organism evidence="2 3">
    <name type="scientific">Actinokineospora terrae</name>
    <dbReference type="NCBI Taxonomy" id="155974"/>
    <lineage>
        <taxon>Bacteria</taxon>
        <taxon>Bacillati</taxon>
        <taxon>Actinomycetota</taxon>
        <taxon>Actinomycetes</taxon>
        <taxon>Pseudonocardiales</taxon>
        <taxon>Pseudonocardiaceae</taxon>
        <taxon>Actinokineospora</taxon>
    </lineage>
</organism>
<gene>
    <name evidence="2" type="ORF">SAMN04487818_101666</name>
</gene>
<protein>
    <recommendedName>
        <fullName evidence="4">Subtilisin inhibitor-like</fullName>
    </recommendedName>
</protein>